<accession>A0ABS6N595</accession>
<organism evidence="2 3">
    <name type="scientific">Thalassococcus arenae</name>
    <dbReference type="NCBI Taxonomy" id="2851652"/>
    <lineage>
        <taxon>Bacteria</taxon>
        <taxon>Pseudomonadati</taxon>
        <taxon>Pseudomonadota</taxon>
        <taxon>Alphaproteobacteria</taxon>
        <taxon>Rhodobacterales</taxon>
        <taxon>Roseobacteraceae</taxon>
        <taxon>Thalassococcus</taxon>
    </lineage>
</organism>
<dbReference type="InterPro" id="IPR010499">
    <property type="entry name" value="AraC_E-bd"/>
</dbReference>
<evidence type="ECO:0000313" key="2">
    <source>
        <dbReference type="EMBL" id="MBV2358847.1"/>
    </source>
</evidence>
<dbReference type="PROSITE" id="PS01124">
    <property type="entry name" value="HTH_ARAC_FAMILY_2"/>
    <property type="match status" value="1"/>
</dbReference>
<dbReference type="Proteomes" id="UP001166293">
    <property type="component" value="Unassembled WGS sequence"/>
</dbReference>
<proteinExistence type="predicted"/>
<dbReference type="SMART" id="SM00342">
    <property type="entry name" value="HTH_ARAC"/>
    <property type="match status" value="1"/>
</dbReference>
<dbReference type="Pfam" id="PF12833">
    <property type="entry name" value="HTH_18"/>
    <property type="match status" value="1"/>
</dbReference>
<comment type="caution">
    <text evidence="2">The sequence shown here is derived from an EMBL/GenBank/DDBJ whole genome shotgun (WGS) entry which is preliminary data.</text>
</comment>
<keyword evidence="3" id="KW-1185">Reference proteome</keyword>
<dbReference type="InterPro" id="IPR018060">
    <property type="entry name" value="HTH_AraC"/>
</dbReference>
<gene>
    <name evidence="2" type="ORF">KUH32_03595</name>
</gene>
<name>A0ABS6N595_9RHOB</name>
<dbReference type="InterPro" id="IPR029442">
    <property type="entry name" value="GyrI-like"/>
</dbReference>
<feature type="domain" description="HTH araC/xylS-type" evidence="1">
    <location>
        <begin position="10"/>
        <end position="108"/>
    </location>
</feature>
<dbReference type="EMBL" id="JAHRWL010000001">
    <property type="protein sequence ID" value="MBV2358847.1"/>
    <property type="molecule type" value="Genomic_DNA"/>
</dbReference>
<dbReference type="PANTHER" id="PTHR40055">
    <property type="entry name" value="TRANSCRIPTIONAL REGULATOR YGIV-RELATED"/>
    <property type="match status" value="1"/>
</dbReference>
<dbReference type="SMART" id="SM00871">
    <property type="entry name" value="AraC_E_bind"/>
    <property type="match status" value="1"/>
</dbReference>
<evidence type="ECO:0000313" key="3">
    <source>
        <dbReference type="Proteomes" id="UP001166293"/>
    </source>
</evidence>
<dbReference type="RefSeq" id="WP_217776695.1">
    <property type="nucleotide sequence ID" value="NZ_JAHRWL010000001.1"/>
</dbReference>
<dbReference type="InterPro" id="IPR050908">
    <property type="entry name" value="SmbC-like"/>
</dbReference>
<sequence>MTEAYEIRLRRVVQHIFDHPAGDLSLDALAEVAALSRFHFHRVYHAMTGETAAQAVRRIRAHRAAHWLLRTDWPLAQVAAAAGYDNAQSFARAFRGQFGLTPAAFRKSGRDTPPALTLRTGVPLMFPVTIAERPALRLAALPHRGAYHEIGKAFQQVCAVFSARQLWDQARGTVGVYYDSPQSVAEPDLRADAGIAVPEGFDLPSDLHETRLPGGRYAVMTVKGPYAQFPQAWDQLYCNWLPCSGSEPADSPPYEFYLNDPTDTAPAELLTEICVPLK</sequence>
<evidence type="ECO:0000259" key="1">
    <source>
        <dbReference type="PROSITE" id="PS01124"/>
    </source>
</evidence>
<dbReference type="PANTHER" id="PTHR40055:SF1">
    <property type="entry name" value="TRANSCRIPTIONAL REGULATOR YGIV-RELATED"/>
    <property type="match status" value="1"/>
</dbReference>
<dbReference type="Pfam" id="PF06445">
    <property type="entry name" value="GyrI-like"/>
    <property type="match status" value="1"/>
</dbReference>
<protein>
    <submittedName>
        <fullName evidence="2">AraC family transcriptional regulator</fullName>
    </submittedName>
</protein>
<reference evidence="2" key="1">
    <citation type="submission" date="2021-06" db="EMBL/GenBank/DDBJ databases">
        <title>Thalassococcus sp. CAU 1522 isolated from sea sand, Republic of Korea.</title>
        <authorList>
            <person name="Kim W."/>
        </authorList>
    </citation>
    <scope>NUCLEOTIDE SEQUENCE</scope>
    <source>
        <strain evidence="2">CAU 1522</strain>
    </source>
</reference>